<keyword evidence="14" id="KW-0830">Ubiquinone</keyword>
<evidence type="ECO:0000256" key="8">
    <source>
        <dbReference type="ARBA" id="ARBA00022692"/>
    </source>
</evidence>
<dbReference type="EC" id="7.1.1.2" evidence="4"/>
<dbReference type="EMBL" id="KY039131">
    <property type="protein sequence ID" value="ATF28604.1"/>
    <property type="molecule type" value="Genomic_DNA"/>
</dbReference>
<evidence type="ECO:0000256" key="18">
    <source>
        <dbReference type="ARBA" id="ARBA00049551"/>
    </source>
</evidence>
<evidence type="ECO:0000256" key="16">
    <source>
        <dbReference type="ARBA" id="ARBA00023136"/>
    </source>
</evidence>
<evidence type="ECO:0000256" key="7">
    <source>
        <dbReference type="ARBA" id="ARBA00022660"/>
    </source>
</evidence>
<organism evidence="21">
    <name type="scientific">Norvellina sp. EMHAU-15062816</name>
    <dbReference type="NCBI Taxonomy" id="2040462"/>
    <lineage>
        <taxon>Eukaryota</taxon>
        <taxon>Metazoa</taxon>
        <taxon>Ecdysozoa</taxon>
        <taxon>Arthropoda</taxon>
        <taxon>Hexapoda</taxon>
        <taxon>Insecta</taxon>
        <taxon>Pterygota</taxon>
        <taxon>Neoptera</taxon>
        <taxon>Paraneoptera</taxon>
        <taxon>Hemiptera</taxon>
        <taxon>Auchenorrhyncha</taxon>
        <taxon>Membracoidea</taxon>
        <taxon>Cicadellidae</taxon>
        <taxon>Deltocephalinae</taxon>
        <taxon>Athysanini</taxon>
        <taxon>Norvellina</taxon>
    </lineage>
</organism>
<name>A0A343KGL2_9HEMI</name>
<evidence type="ECO:0000256" key="13">
    <source>
        <dbReference type="ARBA" id="ARBA00023027"/>
    </source>
</evidence>
<evidence type="ECO:0000313" key="21">
    <source>
        <dbReference type="EMBL" id="ATF28604.1"/>
    </source>
</evidence>
<feature type="transmembrane region" description="Helical" evidence="19">
    <location>
        <begin position="227"/>
        <end position="254"/>
    </location>
</feature>
<evidence type="ECO:0000256" key="11">
    <source>
        <dbReference type="ARBA" id="ARBA00022982"/>
    </source>
</evidence>
<dbReference type="GO" id="GO:0005743">
    <property type="term" value="C:mitochondrial inner membrane"/>
    <property type="evidence" value="ECO:0007669"/>
    <property type="project" value="UniProtKB-SubCell"/>
</dbReference>
<comment type="catalytic activity">
    <reaction evidence="18">
        <text>a ubiquinone + NADH + 5 H(+)(in) = a ubiquinol + NAD(+) + 4 H(+)(out)</text>
        <dbReference type="Rhea" id="RHEA:29091"/>
        <dbReference type="Rhea" id="RHEA-COMP:9565"/>
        <dbReference type="Rhea" id="RHEA-COMP:9566"/>
        <dbReference type="ChEBI" id="CHEBI:15378"/>
        <dbReference type="ChEBI" id="CHEBI:16389"/>
        <dbReference type="ChEBI" id="CHEBI:17976"/>
        <dbReference type="ChEBI" id="CHEBI:57540"/>
        <dbReference type="ChEBI" id="CHEBI:57945"/>
        <dbReference type="EC" id="7.1.1.2"/>
    </reaction>
</comment>
<geneLocation type="mitochondrion" evidence="21"/>
<keyword evidence="6" id="KW-0813">Transport</keyword>
<evidence type="ECO:0000256" key="17">
    <source>
        <dbReference type="ARBA" id="ARBA00031028"/>
    </source>
</evidence>
<evidence type="ECO:0000256" key="19">
    <source>
        <dbReference type="SAM" id="Phobius"/>
    </source>
</evidence>
<keyword evidence="16 19" id="KW-0472">Membrane</keyword>
<keyword evidence="11" id="KW-0249">Electron transport</keyword>
<keyword evidence="12 19" id="KW-1133">Transmembrane helix</keyword>
<evidence type="ECO:0000256" key="9">
    <source>
        <dbReference type="ARBA" id="ARBA00022792"/>
    </source>
</evidence>
<protein>
    <recommendedName>
        <fullName evidence="5">NADH-ubiquinone oxidoreductase chain 2</fullName>
        <ecNumber evidence="4">7.1.1.2</ecNumber>
    </recommendedName>
    <alternativeName>
        <fullName evidence="17">NADH dehydrogenase subunit 2</fullName>
    </alternativeName>
</protein>
<proteinExistence type="inferred from homology"/>
<evidence type="ECO:0000256" key="4">
    <source>
        <dbReference type="ARBA" id="ARBA00012944"/>
    </source>
</evidence>
<feature type="transmembrane region" description="Helical" evidence="19">
    <location>
        <begin position="301"/>
        <end position="318"/>
    </location>
</feature>
<keyword evidence="15 21" id="KW-0496">Mitochondrion</keyword>
<dbReference type="GO" id="GO:0008137">
    <property type="term" value="F:NADH dehydrogenase (ubiquinone) activity"/>
    <property type="evidence" value="ECO:0007669"/>
    <property type="project" value="UniProtKB-EC"/>
</dbReference>
<comment type="subcellular location">
    <subcellularLocation>
        <location evidence="2">Mitochondrion inner membrane</location>
        <topology evidence="2">Multi-pass membrane protein</topology>
    </subcellularLocation>
</comment>
<feature type="transmembrane region" description="Helical" evidence="19">
    <location>
        <begin position="163"/>
        <end position="181"/>
    </location>
</feature>
<dbReference type="AlphaFoldDB" id="A0A343KGL2"/>
<comment type="similarity">
    <text evidence="3">Belongs to the complex I subunit 2 family.</text>
</comment>
<feature type="domain" description="NADH:quinone oxidoreductase/Mrp antiporter transmembrane" evidence="20">
    <location>
        <begin position="24"/>
        <end position="271"/>
    </location>
</feature>
<keyword evidence="9" id="KW-0999">Mitochondrion inner membrane</keyword>
<reference evidence="21" key="1">
    <citation type="journal article" date="2017" name="Sci. Rep.">
        <title>Deep-level phylogeny of Cicadomorpha inferred from mitochondrial genomes sequenced by NGS.</title>
        <authorList>
            <person name="Song N."/>
            <person name="Cai W."/>
            <person name="Li H."/>
        </authorList>
    </citation>
    <scope>NUCLEOTIDE SEQUENCE</scope>
</reference>
<evidence type="ECO:0000256" key="10">
    <source>
        <dbReference type="ARBA" id="ARBA00022967"/>
    </source>
</evidence>
<evidence type="ECO:0000259" key="20">
    <source>
        <dbReference type="Pfam" id="PF00361"/>
    </source>
</evidence>
<gene>
    <name evidence="21" type="primary">nad2</name>
</gene>
<evidence type="ECO:0000256" key="12">
    <source>
        <dbReference type="ARBA" id="ARBA00022989"/>
    </source>
</evidence>
<keyword evidence="8 19" id="KW-0812">Transmembrane</keyword>
<feature type="transmembrane region" description="Helical" evidence="19">
    <location>
        <begin position="138"/>
        <end position="156"/>
    </location>
</feature>
<dbReference type="InterPro" id="IPR001750">
    <property type="entry name" value="ND/Mrp_TM"/>
</dbReference>
<feature type="transmembrane region" description="Helical" evidence="19">
    <location>
        <begin position="85"/>
        <end position="106"/>
    </location>
</feature>
<keyword evidence="10" id="KW-1278">Translocase</keyword>
<evidence type="ECO:0000256" key="5">
    <source>
        <dbReference type="ARBA" id="ARBA00021008"/>
    </source>
</evidence>
<evidence type="ECO:0000256" key="6">
    <source>
        <dbReference type="ARBA" id="ARBA00022448"/>
    </source>
</evidence>
<feature type="transmembrane region" description="Helical" evidence="19">
    <location>
        <begin position="260"/>
        <end position="281"/>
    </location>
</feature>
<sequence>MLFNSTKLILTNTMMIGVIMTICSNNWISMWMGLEMSTLSFIPLVSSMNTSESMMKYFVMQSVASTMFLFSVIYMLIGVNMLNEIYLAISMTIKLGSAPFHMWVIMIIDKIDYFNMFTLLTILKLPPLSIMFQINSDILLTPILMSLIISSIACLNQSSMRKIIAYSSVYNMGIMMTLTNMINLLTIYMFIYSSIMIMLIYTMKIMKINFINQMIHNEFSKWIKLNVWINMLSMSGFPPLMGFLTKMMVIQSLINSNQMILMVTLMLTSMLSTLFYMRLAFSSMMTLSSLKKWSMNKNKSMLFMMTTNLTLTPMLMAIF</sequence>
<feature type="transmembrane region" description="Helical" evidence="19">
    <location>
        <begin position="55"/>
        <end position="79"/>
    </location>
</feature>
<dbReference type="GO" id="GO:0006120">
    <property type="term" value="P:mitochondrial electron transport, NADH to ubiquinone"/>
    <property type="evidence" value="ECO:0007669"/>
    <property type="project" value="TreeGrafter"/>
</dbReference>
<comment type="function">
    <text evidence="1">Core subunit of the mitochondrial membrane respiratory chain NADH dehydrogenase (Complex I) that is believed to belong to the minimal assembly required for catalysis. Complex I functions in the transfer of electrons from NADH to the respiratory chain. The immediate electron acceptor for the enzyme is believed to be ubiquinone.</text>
</comment>
<feature type="transmembrane region" description="Helical" evidence="19">
    <location>
        <begin position="187"/>
        <end position="206"/>
    </location>
</feature>
<accession>A0A343KGL2</accession>
<evidence type="ECO:0000256" key="15">
    <source>
        <dbReference type="ARBA" id="ARBA00023128"/>
    </source>
</evidence>
<dbReference type="PANTHER" id="PTHR46552">
    <property type="entry name" value="NADH-UBIQUINONE OXIDOREDUCTASE CHAIN 2"/>
    <property type="match status" value="1"/>
</dbReference>
<keyword evidence="7" id="KW-0679">Respiratory chain</keyword>
<evidence type="ECO:0000256" key="14">
    <source>
        <dbReference type="ARBA" id="ARBA00023075"/>
    </source>
</evidence>
<dbReference type="PANTHER" id="PTHR46552:SF1">
    <property type="entry name" value="NADH-UBIQUINONE OXIDOREDUCTASE CHAIN 2"/>
    <property type="match status" value="1"/>
</dbReference>
<dbReference type="Pfam" id="PF00361">
    <property type="entry name" value="Proton_antipo_M"/>
    <property type="match status" value="1"/>
</dbReference>
<feature type="transmembrane region" description="Helical" evidence="19">
    <location>
        <begin position="12"/>
        <end position="34"/>
    </location>
</feature>
<evidence type="ECO:0000256" key="3">
    <source>
        <dbReference type="ARBA" id="ARBA00007012"/>
    </source>
</evidence>
<evidence type="ECO:0000256" key="1">
    <source>
        <dbReference type="ARBA" id="ARBA00003257"/>
    </source>
</evidence>
<evidence type="ECO:0000256" key="2">
    <source>
        <dbReference type="ARBA" id="ARBA00004448"/>
    </source>
</evidence>
<dbReference type="InterPro" id="IPR050175">
    <property type="entry name" value="Complex_I_Subunit_2"/>
</dbReference>
<keyword evidence="13" id="KW-0520">NAD</keyword>